<evidence type="ECO:0000313" key="2">
    <source>
        <dbReference type="WBParaSite" id="MhA1_Contig34.frz3.gene31"/>
    </source>
</evidence>
<protein>
    <submittedName>
        <fullName evidence="2">Glucuronosyltransferase</fullName>
    </submittedName>
</protein>
<dbReference type="AlphaFoldDB" id="A0A1I8BN45"/>
<sequence length="269" mass="31418">MIILKKPVKGVHIIKVPFLYKNYTNNFGSDKFPQINWSIEGDMEGANFIHDLGFHMFASYKAIIENPIVNVIDKKQKIFDWLKDCAKNKFFDLGIVEFSYMEGAFLIFKDIGLNKYISTTSIAPFPAHLHFLGYKTNFLLPGFLPVQNYFSIYEKFQKEYLKLRITIALKNNPSLEELIEEPKILDLFRKSKYYLINVHNIEKYLIPENSKKIVDIAGIEIEIEKIIKEKERKDKIEESFFKKISNSTTEIIDQAISLIQSTKDLIKKV</sequence>
<accession>A0A1I8BN45</accession>
<reference evidence="2" key="1">
    <citation type="submission" date="2016-11" db="UniProtKB">
        <authorList>
            <consortium name="WormBaseParasite"/>
        </authorList>
    </citation>
    <scope>IDENTIFICATION</scope>
</reference>
<proteinExistence type="predicted"/>
<keyword evidence="1" id="KW-1185">Reference proteome</keyword>
<evidence type="ECO:0000313" key="1">
    <source>
        <dbReference type="Proteomes" id="UP000095281"/>
    </source>
</evidence>
<dbReference type="Proteomes" id="UP000095281">
    <property type="component" value="Unplaced"/>
</dbReference>
<name>A0A1I8BN45_MELHA</name>
<dbReference type="WBParaSite" id="MhA1_Contig34.frz3.gene31">
    <property type="protein sequence ID" value="MhA1_Contig34.frz3.gene31"/>
    <property type="gene ID" value="MhA1_Contig34.frz3.gene31"/>
</dbReference>
<organism evidence="1 2">
    <name type="scientific">Meloidogyne hapla</name>
    <name type="common">Root-knot nematode worm</name>
    <dbReference type="NCBI Taxonomy" id="6305"/>
    <lineage>
        <taxon>Eukaryota</taxon>
        <taxon>Metazoa</taxon>
        <taxon>Ecdysozoa</taxon>
        <taxon>Nematoda</taxon>
        <taxon>Chromadorea</taxon>
        <taxon>Rhabditida</taxon>
        <taxon>Tylenchina</taxon>
        <taxon>Tylenchomorpha</taxon>
        <taxon>Tylenchoidea</taxon>
        <taxon>Meloidogynidae</taxon>
        <taxon>Meloidogyninae</taxon>
        <taxon>Meloidogyne</taxon>
    </lineage>
</organism>